<keyword evidence="4" id="KW-1185">Reference proteome</keyword>
<reference evidence="3" key="2">
    <citation type="submission" date="2023-06" db="EMBL/GenBank/DDBJ databases">
        <authorList>
            <consortium name="Lawrence Berkeley National Laboratory"/>
            <person name="Haridas S."/>
            <person name="Hensen N."/>
            <person name="Bonometti L."/>
            <person name="Westerberg I."/>
            <person name="Brannstrom I.O."/>
            <person name="Guillou S."/>
            <person name="Cros-Aarteil S."/>
            <person name="Calhoun S."/>
            <person name="Kuo A."/>
            <person name="Mondo S."/>
            <person name="Pangilinan J."/>
            <person name="Riley R."/>
            <person name="Labutti K."/>
            <person name="Andreopoulos B."/>
            <person name="Lipzen A."/>
            <person name="Chen C."/>
            <person name="Yanf M."/>
            <person name="Daum C."/>
            <person name="Ng V."/>
            <person name="Clum A."/>
            <person name="Steindorff A."/>
            <person name="Ohm R."/>
            <person name="Martin F."/>
            <person name="Silar P."/>
            <person name="Natvig D."/>
            <person name="Lalanne C."/>
            <person name="Gautier V."/>
            <person name="Ament-Velasquez S.L."/>
            <person name="Kruys A."/>
            <person name="Hutchinson M.I."/>
            <person name="Powell A.J."/>
            <person name="Barry K."/>
            <person name="Miller A.N."/>
            <person name="Grigoriev I.V."/>
            <person name="Debuchy R."/>
            <person name="Gladieux P."/>
            <person name="Thoren M.H."/>
            <person name="Johannesson H."/>
        </authorList>
    </citation>
    <scope>NUCLEOTIDE SEQUENCE</scope>
    <source>
        <strain evidence="3">CBS 118394</strain>
    </source>
</reference>
<keyword evidence="2" id="KW-0472">Membrane</keyword>
<dbReference type="AlphaFoldDB" id="A0AAE0I3W6"/>
<evidence type="ECO:0000256" key="2">
    <source>
        <dbReference type="SAM" id="Phobius"/>
    </source>
</evidence>
<reference evidence="3" key="1">
    <citation type="journal article" date="2023" name="Mol. Phylogenet. Evol.">
        <title>Genome-scale phylogeny and comparative genomics of the fungal order Sordariales.</title>
        <authorList>
            <person name="Hensen N."/>
            <person name="Bonometti L."/>
            <person name="Westerberg I."/>
            <person name="Brannstrom I.O."/>
            <person name="Guillou S."/>
            <person name="Cros-Aarteil S."/>
            <person name="Calhoun S."/>
            <person name="Haridas S."/>
            <person name="Kuo A."/>
            <person name="Mondo S."/>
            <person name="Pangilinan J."/>
            <person name="Riley R."/>
            <person name="LaButti K."/>
            <person name="Andreopoulos B."/>
            <person name="Lipzen A."/>
            <person name="Chen C."/>
            <person name="Yan M."/>
            <person name="Daum C."/>
            <person name="Ng V."/>
            <person name="Clum A."/>
            <person name="Steindorff A."/>
            <person name="Ohm R.A."/>
            <person name="Martin F."/>
            <person name="Silar P."/>
            <person name="Natvig D.O."/>
            <person name="Lalanne C."/>
            <person name="Gautier V."/>
            <person name="Ament-Velasquez S.L."/>
            <person name="Kruys A."/>
            <person name="Hutchinson M.I."/>
            <person name="Powell A.J."/>
            <person name="Barry K."/>
            <person name="Miller A.N."/>
            <person name="Grigoriev I.V."/>
            <person name="Debuchy R."/>
            <person name="Gladieux P."/>
            <person name="Hiltunen Thoren M."/>
            <person name="Johannesson H."/>
        </authorList>
    </citation>
    <scope>NUCLEOTIDE SEQUENCE</scope>
    <source>
        <strain evidence="3">CBS 118394</strain>
    </source>
</reference>
<protein>
    <submittedName>
        <fullName evidence="3">Uncharacterized protein</fullName>
    </submittedName>
</protein>
<comment type="caution">
    <text evidence="3">The sequence shown here is derived from an EMBL/GenBank/DDBJ whole genome shotgun (WGS) entry which is preliminary data.</text>
</comment>
<gene>
    <name evidence="3" type="ORF">B0H66DRAFT_226010</name>
</gene>
<feature type="transmembrane region" description="Helical" evidence="2">
    <location>
        <begin position="145"/>
        <end position="166"/>
    </location>
</feature>
<name>A0AAE0I3W6_9PEZI</name>
<evidence type="ECO:0000256" key="1">
    <source>
        <dbReference type="SAM" id="MobiDB-lite"/>
    </source>
</evidence>
<keyword evidence="2" id="KW-1133">Transmembrane helix</keyword>
<proteinExistence type="predicted"/>
<feature type="transmembrane region" description="Helical" evidence="2">
    <location>
        <begin position="6"/>
        <end position="30"/>
    </location>
</feature>
<sequence>MGLWLARLAYLCVNFKLWLMTILSRVMMLFKTSRPSSWLTSTVHHCSSTAVCACYPGQPSQHLPFFPPSPLPPGLSLSFNVERNAESAAGRPTSWAAPGGIPRRMAQATTPLLVLLQVLVILNSNSNSNSNGSTANLAGVSGGTIAGIAIGCVALLVISIAVVLWWHRQSLRRHPPGGATTTAGGHPAQDPFKPVAAVQVHALPQQLQQQHHDAPEVAQSQYHQSSSAPGVPIYGGVVGPGHGHDITSPVDGPTAYTPPPPQQGRSSGIQSSATRCGVQGCWGVESRDGCAAEILIWVKWCERGTAVAVPSLDVDLSN</sequence>
<keyword evidence="2" id="KW-0812">Transmembrane</keyword>
<accession>A0AAE0I3W6</accession>
<evidence type="ECO:0000313" key="4">
    <source>
        <dbReference type="Proteomes" id="UP001283341"/>
    </source>
</evidence>
<dbReference type="EMBL" id="JAUEDM010000004">
    <property type="protein sequence ID" value="KAK3318133.1"/>
    <property type="molecule type" value="Genomic_DNA"/>
</dbReference>
<dbReference type="Proteomes" id="UP001283341">
    <property type="component" value="Unassembled WGS sequence"/>
</dbReference>
<evidence type="ECO:0000313" key="3">
    <source>
        <dbReference type="EMBL" id="KAK3318133.1"/>
    </source>
</evidence>
<organism evidence="3 4">
    <name type="scientific">Apodospora peruviana</name>
    <dbReference type="NCBI Taxonomy" id="516989"/>
    <lineage>
        <taxon>Eukaryota</taxon>
        <taxon>Fungi</taxon>
        <taxon>Dikarya</taxon>
        <taxon>Ascomycota</taxon>
        <taxon>Pezizomycotina</taxon>
        <taxon>Sordariomycetes</taxon>
        <taxon>Sordariomycetidae</taxon>
        <taxon>Sordariales</taxon>
        <taxon>Lasiosphaeriaceae</taxon>
        <taxon>Apodospora</taxon>
    </lineage>
</organism>
<feature type="region of interest" description="Disordered" evidence="1">
    <location>
        <begin position="242"/>
        <end position="271"/>
    </location>
</feature>